<gene>
    <name evidence="3" type="ORF">GALL_527660</name>
</gene>
<organism evidence="3">
    <name type="scientific">mine drainage metagenome</name>
    <dbReference type="NCBI Taxonomy" id="410659"/>
    <lineage>
        <taxon>unclassified sequences</taxon>
        <taxon>metagenomes</taxon>
        <taxon>ecological metagenomes</taxon>
    </lineage>
</organism>
<dbReference type="EMBL" id="MLJW01007140">
    <property type="protein sequence ID" value="OIQ65674.1"/>
    <property type="molecule type" value="Genomic_DNA"/>
</dbReference>
<keyword evidence="1" id="KW-1133">Transmembrane helix</keyword>
<reference evidence="3" key="1">
    <citation type="submission" date="2016-10" db="EMBL/GenBank/DDBJ databases">
        <title>Sequence of Gallionella enrichment culture.</title>
        <authorList>
            <person name="Poehlein A."/>
            <person name="Muehling M."/>
            <person name="Daniel R."/>
        </authorList>
    </citation>
    <scope>NUCLEOTIDE SEQUENCE</scope>
</reference>
<sequence length="205" mass="21870">MCLLIGGYSLVEYPLWSPLFLVPFALFWGMASAPSPVGGKVLTFGTKITGLALAALAVTVLIPSISQYRAISTYTLMSTVPGGLQSIGFNARAMRANGVLPLFEPEIEFLEFQSIPVNGVDLDAKIALGNRVAMHYTTPATLEKLAALYIVKGAPMQAAERMAVVSRIYPKMAPEVAEMLRGAARAGNPVAARAMHIFDKISIGI</sequence>
<evidence type="ECO:0000256" key="1">
    <source>
        <dbReference type="SAM" id="Phobius"/>
    </source>
</evidence>
<evidence type="ECO:0000313" key="3">
    <source>
        <dbReference type="EMBL" id="OIQ65674.1"/>
    </source>
</evidence>
<dbReference type="InterPro" id="IPR021797">
    <property type="entry name" value="Wzy_C_2"/>
</dbReference>
<feature type="transmembrane region" description="Helical" evidence="1">
    <location>
        <begin position="13"/>
        <end position="29"/>
    </location>
</feature>
<dbReference type="Pfam" id="PF11846">
    <property type="entry name" value="Wzy_C_2"/>
    <property type="match status" value="1"/>
</dbReference>
<comment type="caution">
    <text evidence="3">The sequence shown here is derived from an EMBL/GenBank/DDBJ whole genome shotgun (WGS) entry which is preliminary data.</text>
</comment>
<accession>A0A1J5P3K3</accession>
<keyword evidence="1" id="KW-0812">Transmembrane</keyword>
<name>A0A1J5P3K3_9ZZZZ</name>
<evidence type="ECO:0000259" key="2">
    <source>
        <dbReference type="Pfam" id="PF11846"/>
    </source>
</evidence>
<feature type="domain" description="Virulence factor membrane-bound polymerase C-terminal" evidence="2">
    <location>
        <begin position="4"/>
        <end position="176"/>
    </location>
</feature>
<dbReference type="AlphaFoldDB" id="A0A1J5P3K3"/>
<protein>
    <recommendedName>
        <fullName evidence="2">Virulence factor membrane-bound polymerase C-terminal domain-containing protein</fullName>
    </recommendedName>
</protein>
<keyword evidence="1" id="KW-0472">Membrane</keyword>
<proteinExistence type="predicted"/>
<feature type="transmembrane region" description="Helical" evidence="1">
    <location>
        <begin position="41"/>
        <end position="62"/>
    </location>
</feature>